<evidence type="ECO:0000256" key="3">
    <source>
        <dbReference type="ARBA" id="ARBA00023097"/>
    </source>
</evidence>
<dbReference type="FunFam" id="3.40.605.10:FF:000007">
    <property type="entry name" value="NAD/NADP-dependent betaine aldehyde dehydrogenase"/>
    <property type="match status" value="1"/>
</dbReference>
<comment type="caution">
    <text evidence="5">The sequence shown here is derived from an EMBL/GenBank/DDBJ whole genome shotgun (WGS) entry which is preliminary data.</text>
</comment>
<keyword evidence="6" id="KW-1185">Reference proteome</keyword>
<dbReference type="FunFam" id="3.40.605.10:FF:000026">
    <property type="entry name" value="Aldehyde dehydrogenase, putative"/>
    <property type="match status" value="1"/>
</dbReference>
<dbReference type="RefSeq" id="WP_184078258.1">
    <property type="nucleotide sequence ID" value="NZ_JACIJP010000001.1"/>
</dbReference>
<dbReference type="Gene3D" id="3.40.605.10">
    <property type="entry name" value="Aldehyde Dehydrogenase, Chain A, domain 1"/>
    <property type="match status" value="1"/>
</dbReference>
<dbReference type="FunFam" id="3.40.309.10:FF:000012">
    <property type="entry name" value="Betaine aldehyde dehydrogenase"/>
    <property type="match status" value="1"/>
</dbReference>
<dbReference type="AlphaFoldDB" id="A0A841IXN4"/>
<protein>
    <submittedName>
        <fullName evidence="5">Betaine-aldehyde dehydrogenase</fullName>
        <ecNumber evidence="5">1.2.1.8</ecNumber>
    </submittedName>
</protein>
<dbReference type="SUPFAM" id="SSF53720">
    <property type="entry name" value="ALDH-like"/>
    <property type="match status" value="1"/>
</dbReference>
<keyword evidence="3" id="KW-0558">Oxidation</keyword>
<dbReference type="InterPro" id="IPR016163">
    <property type="entry name" value="Ald_DH_C"/>
</dbReference>
<gene>
    <name evidence="5" type="ORF">FHS92_001094</name>
</gene>
<dbReference type="EMBL" id="JACIJP010000001">
    <property type="protein sequence ID" value="MBB6123387.1"/>
    <property type="molecule type" value="Genomic_DNA"/>
</dbReference>
<evidence type="ECO:0000256" key="1">
    <source>
        <dbReference type="ARBA" id="ARBA00009986"/>
    </source>
</evidence>
<dbReference type="Gene3D" id="3.40.309.10">
    <property type="entry name" value="Aldehyde Dehydrogenase, Chain A, domain 2"/>
    <property type="match status" value="1"/>
</dbReference>
<evidence type="ECO:0000313" key="5">
    <source>
        <dbReference type="EMBL" id="MBB6123387.1"/>
    </source>
</evidence>
<dbReference type="Pfam" id="PF00171">
    <property type="entry name" value="Aldedh"/>
    <property type="match status" value="1"/>
</dbReference>
<dbReference type="EC" id="1.2.1.8" evidence="5"/>
<proteinExistence type="inferred from homology"/>
<dbReference type="InterPro" id="IPR016162">
    <property type="entry name" value="Ald_DH_N"/>
</dbReference>
<dbReference type="PANTHER" id="PTHR42804">
    <property type="entry name" value="ALDEHYDE DEHYDROGENASE"/>
    <property type="match status" value="1"/>
</dbReference>
<sequence>MVDFFGGKVSVSHPDKFYIGGEWVQPASGKRLELVSPVTEEVTGTVAEATEADVDRAVAAAREAFDHGPWPRMTPAERGGYLARLNEKLKERTDELAHAWTGQGGAPFIMSQHSTQWSIGLMDFQAQIADKHVWDEERTSSYPGHVSMLVREPVGVVAAIMPWNAPFFSVAVKLAPALVAGCTVILKPSPETPLEAYIVAECAEAVGFPAGVINVLTADRAVSDYLVHRPGVDKVSFTGSTAAGKRIGAVCAERVARVTLELGGKGPAIVLDDFDIEMATSILAPTLTMATGQFCANLTRYLVSRERHDAFVESLAAKLKAVTIGDPYEPTTQMGPLSMKRQFDRVDGYVQKAVADGATLVMGGHRPPQFERGYFYEPTLFANVDNSSVIAQEEVFGPVVCVTAYEDLDDAIRLANDTNYGLSAAVFTNDVDAAYRVARSVHAGTVSQNSLRPDFAIAFGGFKQSGIGREGGMEAVLPYLETKTVVLTGSRTKQAA</sequence>
<dbReference type="GO" id="GO:0008802">
    <property type="term" value="F:betaine-aldehyde dehydrogenase (NAD+) activity"/>
    <property type="evidence" value="ECO:0007669"/>
    <property type="project" value="UniProtKB-EC"/>
</dbReference>
<evidence type="ECO:0000256" key="2">
    <source>
        <dbReference type="ARBA" id="ARBA00023002"/>
    </source>
</evidence>
<name>A0A841IXN4_9SPHN</name>
<evidence type="ECO:0000313" key="6">
    <source>
        <dbReference type="Proteomes" id="UP000552700"/>
    </source>
</evidence>
<dbReference type="Proteomes" id="UP000552700">
    <property type="component" value="Unassembled WGS sequence"/>
</dbReference>
<organism evidence="5 6">
    <name type="scientific">Sphingobium subterraneum</name>
    <dbReference type="NCBI Taxonomy" id="627688"/>
    <lineage>
        <taxon>Bacteria</taxon>
        <taxon>Pseudomonadati</taxon>
        <taxon>Pseudomonadota</taxon>
        <taxon>Alphaproteobacteria</taxon>
        <taxon>Sphingomonadales</taxon>
        <taxon>Sphingomonadaceae</taxon>
        <taxon>Sphingobium</taxon>
    </lineage>
</organism>
<dbReference type="InterPro" id="IPR015590">
    <property type="entry name" value="Aldehyde_DH_dom"/>
</dbReference>
<evidence type="ECO:0000259" key="4">
    <source>
        <dbReference type="Pfam" id="PF00171"/>
    </source>
</evidence>
<feature type="domain" description="Aldehyde dehydrogenase" evidence="4">
    <location>
        <begin position="23"/>
        <end position="485"/>
    </location>
</feature>
<comment type="similarity">
    <text evidence="1">Belongs to the aldehyde dehydrogenase family.</text>
</comment>
<reference evidence="5 6" key="1">
    <citation type="submission" date="2020-08" db="EMBL/GenBank/DDBJ databases">
        <title>Genomic Encyclopedia of Type Strains, Phase IV (KMG-IV): sequencing the most valuable type-strain genomes for metagenomic binning, comparative biology and taxonomic classification.</title>
        <authorList>
            <person name="Goeker M."/>
        </authorList>
    </citation>
    <scope>NUCLEOTIDE SEQUENCE [LARGE SCALE GENOMIC DNA]</scope>
    <source>
        <strain evidence="5 6">DSM 102255</strain>
    </source>
</reference>
<keyword evidence="2 5" id="KW-0560">Oxidoreductase</keyword>
<dbReference type="InterPro" id="IPR016161">
    <property type="entry name" value="Ald_DH/histidinol_DH"/>
</dbReference>
<dbReference type="PANTHER" id="PTHR42804:SF1">
    <property type="entry name" value="ALDEHYDE DEHYDROGENASE-RELATED"/>
    <property type="match status" value="1"/>
</dbReference>
<accession>A0A841IXN4</accession>
<dbReference type="CDD" id="cd07139">
    <property type="entry name" value="ALDH_AldA-Rv0768"/>
    <property type="match status" value="1"/>
</dbReference>